<name>E4T4V0_PALPW</name>
<dbReference type="HOGENOM" id="CLU_857213_0_0_10"/>
<dbReference type="KEGG" id="ppn:Palpr_1601"/>
<organism evidence="2 3">
    <name type="scientific">Paludibacter propionicigenes (strain DSM 17365 / JCM 13257 / WB4)</name>
    <dbReference type="NCBI Taxonomy" id="694427"/>
    <lineage>
        <taxon>Bacteria</taxon>
        <taxon>Pseudomonadati</taxon>
        <taxon>Bacteroidota</taxon>
        <taxon>Bacteroidia</taxon>
        <taxon>Bacteroidales</taxon>
        <taxon>Paludibacteraceae</taxon>
        <taxon>Paludibacter</taxon>
    </lineage>
</organism>
<feature type="chain" id="PRO_5003189411" evidence="1">
    <location>
        <begin position="22"/>
        <end position="308"/>
    </location>
</feature>
<evidence type="ECO:0000313" key="3">
    <source>
        <dbReference type="Proteomes" id="UP000008718"/>
    </source>
</evidence>
<dbReference type="Proteomes" id="UP000008718">
    <property type="component" value="Chromosome"/>
</dbReference>
<accession>E4T4V0</accession>
<evidence type="ECO:0000313" key="2">
    <source>
        <dbReference type="EMBL" id="ADQ79744.1"/>
    </source>
</evidence>
<keyword evidence="1" id="KW-0732">Signal</keyword>
<reference evidence="2 3" key="2">
    <citation type="journal article" date="2011" name="Stand. Genomic Sci.">
        <title>Complete genome sequence of Paludibacter propionicigenes type strain (WB4).</title>
        <authorList>
            <person name="Gronow S."/>
            <person name="Munk C."/>
            <person name="Lapidus A."/>
            <person name="Nolan M."/>
            <person name="Lucas S."/>
            <person name="Hammon N."/>
            <person name="Deshpande S."/>
            <person name="Cheng J.F."/>
            <person name="Tapia R."/>
            <person name="Han C."/>
            <person name="Goodwin L."/>
            <person name="Pitluck S."/>
            <person name="Liolios K."/>
            <person name="Ivanova N."/>
            <person name="Mavromatis K."/>
            <person name="Mikhailova N."/>
            <person name="Pati A."/>
            <person name="Chen A."/>
            <person name="Palaniappan K."/>
            <person name="Land M."/>
            <person name="Hauser L."/>
            <person name="Chang Y.J."/>
            <person name="Jeffries C.D."/>
            <person name="Brambilla E."/>
            <person name="Rohde M."/>
            <person name="Goker M."/>
            <person name="Detter J.C."/>
            <person name="Woyke T."/>
            <person name="Bristow J."/>
            <person name="Eisen J.A."/>
            <person name="Markowitz V."/>
            <person name="Hugenholtz P."/>
            <person name="Kyrpides N.C."/>
            <person name="Klenk H.P."/>
        </authorList>
    </citation>
    <scope>NUCLEOTIDE SEQUENCE [LARGE SCALE GENOMIC DNA]</scope>
    <source>
        <strain evidence="3">DSM 17365 / JCM 13257 / WB4</strain>
    </source>
</reference>
<keyword evidence="3" id="KW-1185">Reference proteome</keyword>
<dbReference type="SUPFAM" id="SSF53850">
    <property type="entry name" value="Periplasmic binding protein-like II"/>
    <property type="match status" value="1"/>
</dbReference>
<feature type="signal peptide" evidence="1">
    <location>
        <begin position="1"/>
        <end position="21"/>
    </location>
</feature>
<protein>
    <submittedName>
        <fullName evidence="2">Uncharacterized protein</fullName>
    </submittedName>
</protein>
<evidence type="ECO:0000256" key="1">
    <source>
        <dbReference type="SAM" id="SignalP"/>
    </source>
</evidence>
<dbReference type="RefSeq" id="WP_013445113.1">
    <property type="nucleotide sequence ID" value="NC_014734.1"/>
</dbReference>
<dbReference type="AlphaFoldDB" id="E4T4V0"/>
<dbReference type="OrthoDB" id="1082996at2"/>
<dbReference type="STRING" id="694427.Palpr_1601"/>
<gene>
    <name evidence="2" type="ordered locus">Palpr_1601</name>
</gene>
<sequence length="308" mass="34596">MKPTYFYQLLFALFISATAFGAENKANETITISGTKFTYPLIEKWIAEYTKVNPNASIKLASKISGAEVDLSVIAHQPTKEELADNKEIIYTGRYALLPITNTKNPLLATTAKKGLSRKEIDKLFFEVIDYDAEPTKEKPKYQATIYSRENKACASTALANYFGHVSAEIRGKKVLGDDIYLISAVKKDSIGLAYNNLGYLYDTNSRKLKDGIALLPLDLKKETKEILTGNLDLVLDALEKSHIETIPVEKIGFIYSQETPKKEISDFLKWVLTEGQKFNHSEGFLNLDKQSLAEQTNLLSEKYLTLK</sequence>
<dbReference type="EMBL" id="CP002345">
    <property type="protein sequence ID" value="ADQ79744.1"/>
    <property type="molecule type" value="Genomic_DNA"/>
</dbReference>
<reference key="1">
    <citation type="submission" date="2010-11" db="EMBL/GenBank/DDBJ databases">
        <title>The complete genome of Paludibacter propionicigenes DSM 17365.</title>
        <authorList>
            <consortium name="US DOE Joint Genome Institute (JGI-PGF)"/>
            <person name="Lucas S."/>
            <person name="Copeland A."/>
            <person name="Lapidus A."/>
            <person name="Bruce D."/>
            <person name="Goodwin L."/>
            <person name="Pitluck S."/>
            <person name="Kyrpides N."/>
            <person name="Mavromatis K."/>
            <person name="Ivanova N."/>
            <person name="Munk A.C."/>
            <person name="Brettin T."/>
            <person name="Detter J.C."/>
            <person name="Han C."/>
            <person name="Tapia R."/>
            <person name="Land M."/>
            <person name="Hauser L."/>
            <person name="Markowitz V."/>
            <person name="Cheng J.-F."/>
            <person name="Hugenholtz P."/>
            <person name="Woyke T."/>
            <person name="Wu D."/>
            <person name="Gronow S."/>
            <person name="Wellnitz S."/>
            <person name="Brambilla E."/>
            <person name="Klenk H.-P."/>
            <person name="Eisen J.A."/>
        </authorList>
    </citation>
    <scope>NUCLEOTIDE SEQUENCE</scope>
    <source>
        <strain>WB4</strain>
    </source>
</reference>
<dbReference type="Gene3D" id="3.40.190.10">
    <property type="entry name" value="Periplasmic binding protein-like II"/>
    <property type="match status" value="2"/>
</dbReference>
<dbReference type="eggNOG" id="COG0226">
    <property type="taxonomic scope" value="Bacteria"/>
</dbReference>
<proteinExistence type="predicted"/>